<reference evidence="1 2" key="2">
    <citation type="journal article" date="2009" name="BMC Microbiol.">
        <title>The genome sequence of Geobacter metallireducens: features of metabolism, physiology and regulation common and dissimilar to Geobacter sulfurreducens.</title>
        <authorList>
            <person name="Aklujkar M."/>
            <person name="Krushkal J."/>
            <person name="DiBartolo G."/>
            <person name="Lapidus A."/>
            <person name="Land M.L."/>
            <person name="Lovley D.R."/>
        </authorList>
    </citation>
    <scope>NUCLEOTIDE SEQUENCE [LARGE SCALE GENOMIC DNA]</scope>
    <source>
        <strain evidence="2">ATCC 53774 / DSM 7210 / GS-15</strain>
    </source>
</reference>
<reference evidence="1 2" key="1">
    <citation type="submission" date="2005-10" db="EMBL/GenBank/DDBJ databases">
        <title>Complete sequence of Geobacter metallireducens GS-15.</title>
        <authorList>
            <consortium name="US DOE Joint Genome Institute"/>
            <person name="Copeland A."/>
            <person name="Lucas S."/>
            <person name="Lapidus A."/>
            <person name="Barry K."/>
            <person name="Detter J.C."/>
            <person name="Glavina T."/>
            <person name="Hammon N."/>
            <person name="Israni S."/>
            <person name="Pitluck S."/>
            <person name="Di Bartolo G."/>
            <person name="Chain P."/>
            <person name="Schmutz J."/>
            <person name="Larimer F."/>
            <person name="Land M."/>
            <person name="Kyrpides N."/>
            <person name="Ivanova N."/>
            <person name="Richardson P."/>
        </authorList>
    </citation>
    <scope>NUCLEOTIDE SEQUENCE [LARGE SCALE GENOMIC DNA]</scope>
    <source>
        <strain evidence="2">ATCC 53774 / DSM 7210 / GS-15</strain>
    </source>
</reference>
<accession>J9JEP2</accession>
<protein>
    <submittedName>
        <fullName evidence="1">Uncharacterized protein</fullName>
    </submittedName>
</protein>
<proteinExistence type="predicted"/>
<dbReference type="KEGG" id="gme:Gmet_3630"/>
<sequence>MLKPYRQSLYHCKKTGTNKQRLSIYVPEDTMQKLENWIAKNESKMTPGQAITDILSMVL</sequence>
<evidence type="ECO:0000313" key="2">
    <source>
        <dbReference type="Proteomes" id="UP000007073"/>
    </source>
</evidence>
<name>J9JEP2_GEOMG</name>
<keyword evidence="2" id="KW-1185">Reference proteome</keyword>
<dbReference type="AlphaFoldDB" id="J9JEP2"/>
<dbReference type="STRING" id="269799.Gmet_3630"/>
<dbReference type="Proteomes" id="UP000007073">
    <property type="component" value="Chromosome"/>
</dbReference>
<organism evidence="1 2">
    <name type="scientific">Geobacter metallireducens (strain ATCC 53774 / DSM 7210 / GS-15)</name>
    <dbReference type="NCBI Taxonomy" id="269799"/>
    <lineage>
        <taxon>Bacteria</taxon>
        <taxon>Pseudomonadati</taxon>
        <taxon>Thermodesulfobacteriota</taxon>
        <taxon>Desulfuromonadia</taxon>
        <taxon>Geobacterales</taxon>
        <taxon>Geobacteraceae</taxon>
        <taxon>Geobacter</taxon>
    </lineage>
</organism>
<dbReference type="HOGENOM" id="CLU_2953945_0_0_7"/>
<gene>
    <name evidence="1" type="ordered locus">Gmet_3630</name>
</gene>
<evidence type="ECO:0000313" key="1">
    <source>
        <dbReference type="EMBL" id="AFR42846.1"/>
    </source>
</evidence>
<dbReference type="EMBL" id="CP000148">
    <property type="protein sequence ID" value="AFR42846.1"/>
    <property type="molecule type" value="Genomic_DNA"/>
</dbReference>